<gene>
    <name evidence="2" type="ORF">SAMN05216557_107130</name>
</gene>
<organism evidence="2 3">
    <name type="scientific">Sphingomonas carotinifaciens</name>
    <dbReference type="NCBI Taxonomy" id="1166323"/>
    <lineage>
        <taxon>Bacteria</taxon>
        <taxon>Pseudomonadati</taxon>
        <taxon>Pseudomonadota</taxon>
        <taxon>Alphaproteobacteria</taxon>
        <taxon>Sphingomonadales</taxon>
        <taxon>Sphingomonadaceae</taxon>
        <taxon>Sphingomonas</taxon>
    </lineage>
</organism>
<name>A0A1G7PXZ8_9SPHN</name>
<proteinExistence type="predicted"/>
<dbReference type="Proteomes" id="UP000323502">
    <property type="component" value="Unassembled WGS sequence"/>
</dbReference>
<sequence length="287" mass="31268">MSDADDIQGRSCTPTTRHPAPRAMLNRLIVAPYTAALSPAAALYPPQHSSCAGRGTAGLFSPFVPMPNDSESPHADPTRTSLALSNRLAGNQPDRSLSACGRPMRTLQAPPRSQGCATRWFGWHMVGPGCTALARRSWAPFASPAHVRSARRCSRYAQTRLPSDSPSQPRSELQRASLAQSCCALSSMPHDPRCGGTPSAQVVERIPATRSRRPVHRSVLERHRPAPGWARLTRRGLIRSPLHQRGLLVSEARMPLRLRFQSTGASGHDRVSANIQDSFDAETSPRR</sequence>
<keyword evidence="3" id="KW-1185">Reference proteome</keyword>
<feature type="region of interest" description="Disordered" evidence="1">
    <location>
        <begin position="92"/>
        <end position="111"/>
    </location>
</feature>
<protein>
    <submittedName>
        <fullName evidence="2">Uncharacterized protein</fullName>
    </submittedName>
</protein>
<accession>A0A1G7PXZ8</accession>
<evidence type="ECO:0000313" key="3">
    <source>
        <dbReference type="Proteomes" id="UP000323502"/>
    </source>
</evidence>
<dbReference type="EMBL" id="FNBI01000007">
    <property type="protein sequence ID" value="SDF91111.1"/>
    <property type="molecule type" value="Genomic_DNA"/>
</dbReference>
<feature type="region of interest" description="Disordered" evidence="1">
    <location>
        <begin position="1"/>
        <end position="20"/>
    </location>
</feature>
<feature type="region of interest" description="Disordered" evidence="1">
    <location>
        <begin position="263"/>
        <end position="287"/>
    </location>
</feature>
<evidence type="ECO:0000256" key="1">
    <source>
        <dbReference type="SAM" id="MobiDB-lite"/>
    </source>
</evidence>
<evidence type="ECO:0000313" key="2">
    <source>
        <dbReference type="EMBL" id="SDF91111.1"/>
    </source>
</evidence>
<reference evidence="2 3" key="1">
    <citation type="submission" date="2016-10" db="EMBL/GenBank/DDBJ databases">
        <authorList>
            <person name="Varghese N."/>
            <person name="Submissions S."/>
        </authorList>
    </citation>
    <scope>NUCLEOTIDE SEQUENCE [LARGE SCALE GENOMIC DNA]</scope>
    <source>
        <strain evidence="2 3">S7-754</strain>
    </source>
</reference>
<dbReference type="AlphaFoldDB" id="A0A1G7PXZ8"/>